<keyword evidence="3" id="KW-0158">Chromosome</keyword>
<comment type="similarity">
    <text evidence="8">Belongs to the sororin family.</text>
</comment>
<dbReference type="Pfam" id="PF25220">
    <property type="entry name" value="Sororin_C"/>
    <property type="match status" value="1"/>
</dbReference>
<keyword evidence="7" id="KW-0131">Cell cycle</keyword>
<reference evidence="12 13" key="1">
    <citation type="submission" date="2024-06" db="EMBL/GenBank/DDBJ databases">
        <authorList>
            <person name="Pan Q."/>
            <person name="Wen M."/>
            <person name="Jouanno E."/>
            <person name="Zahm M."/>
            <person name="Klopp C."/>
            <person name="Cabau C."/>
            <person name="Louis A."/>
            <person name="Berthelot C."/>
            <person name="Parey E."/>
            <person name="Roest Crollius H."/>
            <person name="Montfort J."/>
            <person name="Robinson-Rechavi M."/>
            <person name="Bouchez O."/>
            <person name="Lampietro C."/>
            <person name="Lopez Roques C."/>
            <person name="Donnadieu C."/>
            <person name="Postlethwait J."/>
            <person name="Bobe J."/>
            <person name="Verreycken H."/>
            <person name="Guiguen Y."/>
        </authorList>
    </citation>
    <scope>NUCLEOTIDE SEQUENCE [LARGE SCALE GENOMIC DNA]</scope>
    <source>
        <strain evidence="12">Up_M1</strain>
        <tissue evidence="12">Testis</tissue>
    </source>
</reference>
<evidence type="ECO:0000259" key="11">
    <source>
        <dbReference type="Pfam" id="PF25220"/>
    </source>
</evidence>
<proteinExistence type="inferred from homology"/>
<comment type="subcellular location">
    <subcellularLocation>
        <location evidence="2">Chromosome</location>
    </subcellularLocation>
    <subcellularLocation>
        <location evidence="1">Nucleus</location>
    </subcellularLocation>
</comment>
<feature type="compositionally biased region" description="Basic residues" evidence="9">
    <location>
        <begin position="41"/>
        <end position="50"/>
    </location>
</feature>
<accession>A0ABD0XJN4</accession>
<evidence type="ECO:0000256" key="7">
    <source>
        <dbReference type="ARBA" id="ARBA00023306"/>
    </source>
</evidence>
<feature type="compositionally biased region" description="Polar residues" evidence="9">
    <location>
        <begin position="22"/>
        <end position="31"/>
    </location>
</feature>
<comment type="caution">
    <text evidence="12">The sequence shown here is derived from an EMBL/GenBank/DDBJ whole genome shotgun (WGS) entry which is preliminary data.</text>
</comment>
<evidence type="ECO:0000256" key="8">
    <source>
        <dbReference type="ARBA" id="ARBA00093465"/>
    </source>
</evidence>
<dbReference type="InterPro" id="IPR018605">
    <property type="entry name" value="Sororin"/>
</dbReference>
<gene>
    <name evidence="12" type="ORF">UPYG_G00117640</name>
</gene>
<evidence type="ECO:0000259" key="10">
    <source>
        <dbReference type="Pfam" id="PF09666"/>
    </source>
</evidence>
<feature type="compositionally biased region" description="Polar residues" evidence="9">
    <location>
        <begin position="1"/>
        <end position="10"/>
    </location>
</feature>
<dbReference type="PANTHER" id="PTHR31092:SF2">
    <property type="entry name" value="SORORIN"/>
    <property type="match status" value="1"/>
</dbReference>
<feature type="region of interest" description="Disordered" evidence="9">
    <location>
        <begin position="1"/>
        <end position="156"/>
    </location>
</feature>
<evidence type="ECO:0000256" key="5">
    <source>
        <dbReference type="ARBA" id="ARBA00022776"/>
    </source>
</evidence>
<dbReference type="Pfam" id="PF09666">
    <property type="entry name" value="Sororin_middle"/>
    <property type="match status" value="1"/>
</dbReference>
<evidence type="ECO:0008006" key="14">
    <source>
        <dbReference type="Google" id="ProtNLM"/>
    </source>
</evidence>
<dbReference type="InterPro" id="IPR057337">
    <property type="entry name" value="Sororin_C"/>
</dbReference>
<dbReference type="GO" id="GO:0051301">
    <property type="term" value="P:cell division"/>
    <property type="evidence" value="ECO:0007669"/>
    <property type="project" value="UniProtKB-KW"/>
</dbReference>
<feature type="compositionally biased region" description="Basic and acidic residues" evidence="9">
    <location>
        <begin position="58"/>
        <end position="69"/>
    </location>
</feature>
<evidence type="ECO:0000313" key="12">
    <source>
        <dbReference type="EMBL" id="KAL0994090.1"/>
    </source>
</evidence>
<evidence type="ECO:0000256" key="6">
    <source>
        <dbReference type="ARBA" id="ARBA00023242"/>
    </source>
</evidence>
<keyword evidence="5" id="KW-0498">Mitosis</keyword>
<sequence length="254" mass="27553">MSTKTPQTVLADSGQPRRRSARLTSPNQNVPNLAPTDAIKRRITVRKIAPRKTQVNVPKEDNKENDQRQSEGSWKKPKISTPGPAKAPATKSAMPSPILPPSPSIALAAADPEDSSWSQKVRRSYSRLSPGDNSLQSPKAQAVSSPSPARRETMFGFEKLQTPQVLRKVELSRLGPNASGSLCGLSVFSLLEGEDSAAAAPGPEPDLNIPGVSLVKEKKRRKKVPQFKLSEVDDLAAKMNAEFEEAEVFELVVE</sequence>
<dbReference type="EMBL" id="JAGEUA010000003">
    <property type="protein sequence ID" value="KAL0994090.1"/>
    <property type="molecule type" value="Genomic_DNA"/>
</dbReference>
<evidence type="ECO:0000256" key="3">
    <source>
        <dbReference type="ARBA" id="ARBA00022454"/>
    </source>
</evidence>
<dbReference type="InterPro" id="IPR057261">
    <property type="entry name" value="Sororin-like_M"/>
</dbReference>
<organism evidence="12 13">
    <name type="scientific">Umbra pygmaea</name>
    <name type="common">Eastern mudminnow</name>
    <dbReference type="NCBI Taxonomy" id="75934"/>
    <lineage>
        <taxon>Eukaryota</taxon>
        <taxon>Metazoa</taxon>
        <taxon>Chordata</taxon>
        <taxon>Craniata</taxon>
        <taxon>Vertebrata</taxon>
        <taxon>Euteleostomi</taxon>
        <taxon>Actinopterygii</taxon>
        <taxon>Neopterygii</taxon>
        <taxon>Teleostei</taxon>
        <taxon>Protacanthopterygii</taxon>
        <taxon>Esociformes</taxon>
        <taxon>Umbridae</taxon>
        <taxon>Umbra</taxon>
    </lineage>
</organism>
<dbReference type="PANTHER" id="PTHR31092">
    <property type="entry name" value="SORORIN"/>
    <property type="match status" value="1"/>
</dbReference>
<dbReference type="AlphaFoldDB" id="A0ABD0XJN4"/>
<evidence type="ECO:0000313" key="13">
    <source>
        <dbReference type="Proteomes" id="UP001557470"/>
    </source>
</evidence>
<evidence type="ECO:0000256" key="9">
    <source>
        <dbReference type="SAM" id="MobiDB-lite"/>
    </source>
</evidence>
<dbReference type="GO" id="GO:0005694">
    <property type="term" value="C:chromosome"/>
    <property type="evidence" value="ECO:0007669"/>
    <property type="project" value="UniProtKB-SubCell"/>
</dbReference>
<evidence type="ECO:0000256" key="4">
    <source>
        <dbReference type="ARBA" id="ARBA00022618"/>
    </source>
</evidence>
<dbReference type="Proteomes" id="UP001557470">
    <property type="component" value="Unassembled WGS sequence"/>
</dbReference>
<keyword evidence="6" id="KW-0539">Nucleus</keyword>
<keyword evidence="13" id="KW-1185">Reference proteome</keyword>
<name>A0ABD0XJN4_UMBPY</name>
<evidence type="ECO:0000256" key="2">
    <source>
        <dbReference type="ARBA" id="ARBA00004286"/>
    </source>
</evidence>
<feature type="compositionally biased region" description="Polar residues" evidence="9">
    <location>
        <begin position="131"/>
        <end position="147"/>
    </location>
</feature>
<feature type="domain" description="Sororin C-terminal region" evidence="11">
    <location>
        <begin position="231"/>
        <end position="254"/>
    </location>
</feature>
<feature type="domain" description="Sororin-like middle region" evidence="10">
    <location>
        <begin position="85"/>
        <end position="213"/>
    </location>
</feature>
<keyword evidence="4" id="KW-0132">Cell division</keyword>
<evidence type="ECO:0000256" key="1">
    <source>
        <dbReference type="ARBA" id="ARBA00004123"/>
    </source>
</evidence>
<dbReference type="GO" id="GO:0005634">
    <property type="term" value="C:nucleus"/>
    <property type="evidence" value="ECO:0007669"/>
    <property type="project" value="UniProtKB-SubCell"/>
</dbReference>
<protein>
    <recommendedName>
        <fullName evidence="14">Cell division cycle associated 5</fullName>
    </recommendedName>
</protein>